<feature type="non-terminal residue" evidence="2">
    <location>
        <position position="71"/>
    </location>
</feature>
<evidence type="ECO:0000313" key="3">
    <source>
        <dbReference type="Proteomes" id="UP000837857"/>
    </source>
</evidence>
<proteinExistence type="predicted"/>
<organism evidence="2 3">
    <name type="scientific">Iphiclides podalirius</name>
    <name type="common">scarce swallowtail</name>
    <dbReference type="NCBI Taxonomy" id="110791"/>
    <lineage>
        <taxon>Eukaryota</taxon>
        <taxon>Metazoa</taxon>
        <taxon>Ecdysozoa</taxon>
        <taxon>Arthropoda</taxon>
        <taxon>Hexapoda</taxon>
        <taxon>Insecta</taxon>
        <taxon>Pterygota</taxon>
        <taxon>Neoptera</taxon>
        <taxon>Endopterygota</taxon>
        <taxon>Lepidoptera</taxon>
        <taxon>Glossata</taxon>
        <taxon>Ditrysia</taxon>
        <taxon>Papilionoidea</taxon>
        <taxon>Papilionidae</taxon>
        <taxon>Papilioninae</taxon>
        <taxon>Iphiclides</taxon>
    </lineage>
</organism>
<feature type="compositionally biased region" description="Basic residues" evidence="1">
    <location>
        <begin position="13"/>
        <end position="35"/>
    </location>
</feature>
<sequence length="71" mass="7929">MLARVTYDGRVRTEKKKRSKIKSRPTRSRRGRGPMRPRTLLMAAGRGADRSLAAPWLISASFEKLDSGNAS</sequence>
<dbReference type="EMBL" id="OW152815">
    <property type="protein sequence ID" value="CAH2063771.1"/>
    <property type="molecule type" value="Genomic_DNA"/>
</dbReference>
<reference evidence="2" key="1">
    <citation type="submission" date="2022-03" db="EMBL/GenBank/DDBJ databases">
        <authorList>
            <person name="Martin H S."/>
        </authorList>
    </citation>
    <scope>NUCLEOTIDE SEQUENCE</scope>
</reference>
<dbReference type="Proteomes" id="UP000837857">
    <property type="component" value="Chromosome 3"/>
</dbReference>
<name>A0ABN8IQI0_9NEOP</name>
<protein>
    <submittedName>
        <fullName evidence="2">Uncharacterized protein</fullName>
    </submittedName>
</protein>
<accession>A0ABN8IQI0</accession>
<gene>
    <name evidence="2" type="ORF">IPOD504_LOCUS12668</name>
</gene>
<feature type="region of interest" description="Disordered" evidence="1">
    <location>
        <begin position="1"/>
        <end position="37"/>
    </location>
</feature>
<evidence type="ECO:0000313" key="2">
    <source>
        <dbReference type="EMBL" id="CAH2063771.1"/>
    </source>
</evidence>
<keyword evidence="3" id="KW-1185">Reference proteome</keyword>
<evidence type="ECO:0000256" key="1">
    <source>
        <dbReference type="SAM" id="MobiDB-lite"/>
    </source>
</evidence>